<protein>
    <recommendedName>
        <fullName evidence="3">Nitroreductase</fullName>
    </recommendedName>
</protein>
<keyword evidence="2" id="KW-1185">Reference proteome</keyword>
<reference evidence="1 2" key="1">
    <citation type="journal article" date="2019" name="Emerg. Microbes Infect.">
        <title>Comprehensive subspecies identification of 175 nontuberculous mycobacteria species based on 7547 genomic profiles.</title>
        <authorList>
            <person name="Matsumoto Y."/>
            <person name="Kinjo T."/>
            <person name="Motooka D."/>
            <person name="Nabeya D."/>
            <person name="Jung N."/>
            <person name="Uechi K."/>
            <person name="Horii T."/>
            <person name="Iida T."/>
            <person name="Fujita J."/>
            <person name="Nakamura S."/>
        </authorList>
    </citation>
    <scope>NUCLEOTIDE SEQUENCE [LARGE SCALE GENOMIC DNA]</scope>
    <source>
        <strain evidence="1 2">JCM 12404</strain>
    </source>
</reference>
<organism evidence="1 2">
    <name type="scientific">Mycobacterium cookii</name>
    <dbReference type="NCBI Taxonomy" id="1775"/>
    <lineage>
        <taxon>Bacteria</taxon>
        <taxon>Bacillati</taxon>
        <taxon>Actinomycetota</taxon>
        <taxon>Actinomycetes</taxon>
        <taxon>Mycobacteriales</taxon>
        <taxon>Mycobacteriaceae</taxon>
        <taxon>Mycobacterium</taxon>
    </lineage>
</organism>
<dbReference type="EMBL" id="AP022569">
    <property type="protein sequence ID" value="BBX46694.1"/>
    <property type="molecule type" value="Genomic_DNA"/>
</dbReference>
<evidence type="ECO:0000313" key="1">
    <source>
        <dbReference type="EMBL" id="BBX46694.1"/>
    </source>
</evidence>
<dbReference type="Proteomes" id="UP000465866">
    <property type="component" value="Chromosome"/>
</dbReference>
<dbReference type="InterPro" id="IPR012349">
    <property type="entry name" value="Split_barrel_FMN-bd"/>
</dbReference>
<accession>A0A7I7KY04</accession>
<sequence>MLRLAGRRHFYAAAIHHTGRRSGARYATPVVVERFAGGFVVPLPYGTRVDWVLNVLAAGTASISSQGETSTVNHPEIIDTAAAMSLLSTRRQRYFARLGIEHYLKVLDAP</sequence>
<gene>
    <name evidence="1" type="ORF">MCOO_27090</name>
</gene>
<dbReference type="AlphaFoldDB" id="A0A7I7KY04"/>
<dbReference type="KEGG" id="mcoo:MCOO_27090"/>
<name>A0A7I7KY04_9MYCO</name>
<evidence type="ECO:0008006" key="3">
    <source>
        <dbReference type="Google" id="ProtNLM"/>
    </source>
</evidence>
<dbReference type="Gene3D" id="2.30.110.10">
    <property type="entry name" value="Electron Transport, Fmn-binding Protein, Chain A"/>
    <property type="match status" value="1"/>
</dbReference>
<evidence type="ECO:0000313" key="2">
    <source>
        <dbReference type="Proteomes" id="UP000465866"/>
    </source>
</evidence>
<proteinExistence type="predicted"/>